<gene>
    <name evidence="3" type="ORF">H6P81_012279</name>
</gene>
<evidence type="ECO:0000259" key="2">
    <source>
        <dbReference type="Pfam" id="PF10551"/>
    </source>
</evidence>
<organism evidence="3 4">
    <name type="scientific">Aristolochia fimbriata</name>
    <name type="common">White veined hardy Dutchman's pipe vine</name>
    <dbReference type="NCBI Taxonomy" id="158543"/>
    <lineage>
        <taxon>Eukaryota</taxon>
        <taxon>Viridiplantae</taxon>
        <taxon>Streptophyta</taxon>
        <taxon>Embryophyta</taxon>
        <taxon>Tracheophyta</taxon>
        <taxon>Spermatophyta</taxon>
        <taxon>Magnoliopsida</taxon>
        <taxon>Magnoliidae</taxon>
        <taxon>Piperales</taxon>
        <taxon>Aristolochiaceae</taxon>
        <taxon>Aristolochia</taxon>
    </lineage>
</organism>
<dbReference type="PANTHER" id="PTHR31973">
    <property type="entry name" value="POLYPROTEIN, PUTATIVE-RELATED"/>
    <property type="match status" value="1"/>
</dbReference>
<dbReference type="EMBL" id="JAINDJ010000005">
    <property type="protein sequence ID" value="KAG9446151.1"/>
    <property type="molecule type" value="Genomic_DNA"/>
</dbReference>
<proteinExistence type="predicted"/>
<reference evidence="3 4" key="1">
    <citation type="submission" date="2021-07" db="EMBL/GenBank/DDBJ databases">
        <title>The Aristolochia fimbriata genome: insights into angiosperm evolution, floral development and chemical biosynthesis.</title>
        <authorList>
            <person name="Jiao Y."/>
        </authorList>
    </citation>
    <scope>NUCLEOTIDE SEQUENCE [LARGE SCALE GENOMIC DNA]</scope>
    <source>
        <strain evidence="3">IBCAS-2021</strain>
        <tissue evidence="3">Leaf</tissue>
    </source>
</reference>
<evidence type="ECO:0000313" key="3">
    <source>
        <dbReference type="EMBL" id="KAG9446151.1"/>
    </source>
</evidence>
<dbReference type="InterPro" id="IPR018289">
    <property type="entry name" value="MULE_transposase_dom"/>
</dbReference>
<protein>
    <recommendedName>
        <fullName evidence="2">MULE transposase domain-containing protein</fullName>
    </recommendedName>
</protein>
<comment type="caution">
    <text evidence="3">The sequence shown here is derived from an EMBL/GenBank/DDBJ whole genome shotgun (WGS) entry which is preliminary data.</text>
</comment>
<accession>A0AAV7ECN4</accession>
<evidence type="ECO:0000313" key="4">
    <source>
        <dbReference type="Proteomes" id="UP000825729"/>
    </source>
</evidence>
<dbReference type="PANTHER" id="PTHR31973:SF195">
    <property type="entry name" value="MUDR FAMILY TRANSPOSASE"/>
    <property type="match status" value="1"/>
</dbReference>
<keyword evidence="4" id="KW-1185">Reference proteome</keyword>
<feature type="region of interest" description="Disordered" evidence="1">
    <location>
        <begin position="25"/>
        <end position="55"/>
    </location>
</feature>
<feature type="domain" description="MULE transposase" evidence="2">
    <location>
        <begin position="126"/>
        <end position="178"/>
    </location>
</feature>
<sequence>MWVEPANELLCFALVVDEVTIEFKESSEDTNDNSSGEDAWPNPVTEEVEEEEDVEFPLRTMGVPPLEENDEPYPDPWMGVMDMNAIYTNTMVPGVDDDNIPLPVGVGVGQRFMTKDALQMYFKDYCISRHVKFKRQVVRGRSSMCIISDRHSGIIRAVADVFPRPHRHRFCIQHIMANLKKRYSVKDLDKMVWRCASAETVDHYNHAIQNLEETRAELTEGMSHDQWALAYDGNMSFGKLTTNSSESVNSLLKRARSLPVQALASAIFYRMNAWFVHKR</sequence>
<dbReference type="Pfam" id="PF10551">
    <property type="entry name" value="MULE"/>
    <property type="match status" value="1"/>
</dbReference>
<evidence type="ECO:0000256" key="1">
    <source>
        <dbReference type="SAM" id="MobiDB-lite"/>
    </source>
</evidence>
<dbReference type="AlphaFoldDB" id="A0AAV7ECN4"/>
<name>A0AAV7ECN4_ARIFI</name>
<feature type="compositionally biased region" description="Acidic residues" evidence="1">
    <location>
        <begin position="46"/>
        <end position="55"/>
    </location>
</feature>
<dbReference type="Proteomes" id="UP000825729">
    <property type="component" value="Unassembled WGS sequence"/>
</dbReference>